<evidence type="ECO:0000313" key="2">
    <source>
        <dbReference type="Proteomes" id="UP000827976"/>
    </source>
</evidence>
<keyword evidence="1" id="KW-0723">Serine/threonine-protein kinase</keyword>
<protein>
    <submittedName>
        <fullName evidence="1">Non-specific serine/threonine protein kinase protein</fullName>
        <ecNumber evidence="1">2.7.11.1</ecNumber>
    </submittedName>
</protein>
<evidence type="ECO:0000313" key="1">
    <source>
        <dbReference type="EMBL" id="KAH7657213.1"/>
    </source>
</evidence>
<keyword evidence="1" id="KW-0418">Kinase</keyword>
<keyword evidence="2" id="KW-1185">Reference proteome</keyword>
<organism evidence="1 2">
    <name type="scientific">Dioscorea alata</name>
    <name type="common">Purple yam</name>
    <dbReference type="NCBI Taxonomy" id="55571"/>
    <lineage>
        <taxon>Eukaryota</taxon>
        <taxon>Viridiplantae</taxon>
        <taxon>Streptophyta</taxon>
        <taxon>Embryophyta</taxon>
        <taxon>Tracheophyta</taxon>
        <taxon>Spermatophyta</taxon>
        <taxon>Magnoliopsida</taxon>
        <taxon>Liliopsida</taxon>
        <taxon>Dioscoreales</taxon>
        <taxon>Dioscoreaceae</taxon>
        <taxon>Dioscorea</taxon>
    </lineage>
</organism>
<proteinExistence type="predicted"/>
<gene>
    <name evidence="1" type="ORF">IHE45_17G006200</name>
</gene>
<comment type="caution">
    <text evidence="1">The sequence shown here is derived from an EMBL/GenBank/DDBJ whole genome shotgun (WGS) entry which is preliminary data.</text>
</comment>
<sequence length="931" mass="102030">MNNALQGNIPDELGRLHKLQLLNLGYNSFHGVIPSNLSKCSRLEIIELEYNQLSGVIPVELGSTPKLKLLALDNNNLIGVIPPSFGNLSTLMLFSCMYNNLQRSIPKELGKLPKLAFFQASVNTLTGTIPQEIFNLSLMFYFSVGQNKLHGILPQELGIKLPKLQVLFLPGNHFSGPVPPSLSNASSFEEINLSNNNFSGKIPSELGRLQSLSNFRVTNNQLEASNADDWKFLDSLTNCSKLQVLLLGSSQLGGILPSSVANLSTTLEKLAIASSPLTGTIPSGIQRLVNLNEMRIPYCNLVGEIPDEIGKLASLRRLVLTGNKLTGQIPFSIGNLTLLNELHLFENYLEGPIPASIGELQQLRLLVLYDNRLNGSIPKEVFNLQYLSQQLDLANNLLEGPLPAEVGGLKNLMRLVVYGNMLSGHIPTTLGQCEMMEYFSLGNNLFQGTIPHTISNMKGLKMLDLSRNKLSGAIPPSFGNLTVLELVDLSDNDLSGPILESFGDLKHLFYLNLSYNKLRGEVPVRGVYGNSTEISLFGNKELCGGISELHLPACPTVKAIKKSKKSYLWLKVVIPITVSAALILALFALAYQKRKAKKESLNSLLEEQYPRVTYEELAKATEGFSSDNLIASGKYGSVYKGSLGDSQKMVAVKVFKLQERGASKSFLIECEALRSIRHRNLIKIITSCSSIDREGRDFKALIFEYMPNGSLDQWLHPANNELQQSNHLNLTQRLNIAIDIADALDYLHNSCQPPVVHCDLKPSNVLLDNSMAVHVGDFGLAKFLAEAVSKSLQDSSSSIAIKGTIGYVAPEYGAGGQVSTSGDVYSYGIILLELLTGKRPTNDLFKDGMSLRKFVEAGDTSEQNMEIIDRTILSDVHSDEATNNDIMKINECLVSVLDVGLACSDPSPRNRMNMTDAAAKMLAIRSIYLRA</sequence>
<accession>A0ACB7UAD2</accession>
<keyword evidence="1" id="KW-0808">Transferase</keyword>
<dbReference type="EC" id="2.7.11.1" evidence="1"/>
<dbReference type="EMBL" id="CM037027">
    <property type="protein sequence ID" value="KAH7657213.1"/>
    <property type="molecule type" value="Genomic_DNA"/>
</dbReference>
<dbReference type="Proteomes" id="UP000827976">
    <property type="component" value="Chromosome 17"/>
</dbReference>
<name>A0ACB7UAD2_DIOAL</name>
<reference evidence="2" key="1">
    <citation type="journal article" date="2022" name="Nat. Commun.">
        <title>Chromosome evolution and the genetic basis of agronomically important traits in greater yam.</title>
        <authorList>
            <person name="Bredeson J.V."/>
            <person name="Lyons J.B."/>
            <person name="Oniyinde I.O."/>
            <person name="Okereke N.R."/>
            <person name="Kolade O."/>
            <person name="Nnabue I."/>
            <person name="Nwadili C.O."/>
            <person name="Hribova E."/>
            <person name="Parker M."/>
            <person name="Nwogha J."/>
            <person name="Shu S."/>
            <person name="Carlson J."/>
            <person name="Kariba R."/>
            <person name="Muthemba S."/>
            <person name="Knop K."/>
            <person name="Barton G.J."/>
            <person name="Sherwood A.V."/>
            <person name="Lopez-Montes A."/>
            <person name="Asiedu R."/>
            <person name="Jamnadass R."/>
            <person name="Muchugi A."/>
            <person name="Goodstein D."/>
            <person name="Egesi C.N."/>
            <person name="Featherston J."/>
            <person name="Asfaw A."/>
            <person name="Simpson G.G."/>
            <person name="Dolezel J."/>
            <person name="Hendre P.S."/>
            <person name="Van Deynze A."/>
            <person name="Kumar P.L."/>
            <person name="Obidiegwu J.E."/>
            <person name="Bhattacharjee R."/>
            <person name="Rokhsar D.S."/>
        </authorList>
    </citation>
    <scope>NUCLEOTIDE SEQUENCE [LARGE SCALE GENOMIC DNA]</scope>
    <source>
        <strain evidence="2">cv. TDa95/00328</strain>
    </source>
</reference>